<name>A0A7M7JHI1_VARDE</name>
<dbReference type="RefSeq" id="XP_022650389.1">
    <property type="nucleotide sequence ID" value="XM_022794654.1"/>
</dbReference>
<sequence length="158" mass="18273">MADSTSSADMLYLFKTFKKTPNMISAKIQDILEDNLSEKLRHFVSDVEALNCYKKEVKPGDVERASIEDIAHFDACIDRIEAKLYKLMATPSHVVLPEDEFLRQIEEDSRLKRIETRRLIAMKAESNRKLREEIALVKKRQEVADRLKQAKTQLCSDS</sequence>
<dbReference type="OrthoDB" id="1884855at2759"/>
<keyword evidence="2" id="KW-1185">Reference proteome</keyword>
<dbReference type="AlphaFoldDB" id="A0A7M7JHI1"/>
<organism evidence="1 2">
    <name type="scientific">Varroa destructor</name>
    <name type="common">Honeybee mite</name>
    <dbReference type="NCBI Taxonomy" id="109461"/>
    <lineage>
        <taxon>Eukaryota</taxon>
        <taxon>Metazoa</taxon>
        <taxon>Ecdysozoa</taxon>
        <taxon>Arthropoda</taxon>
        <taxon>Chelicerata</taxon>
        <taxon>Arachnida</taxon>
        <taxon>Acari</taxon>
        <taxon>Parasitiformes</taxon>
        <taxon>Mesostigmata</taxon>
        <taxon>Gamasina</taxon>
        <taxon>Dermanyssoidea</taxon>
        <taxon>Varroidae</taxon>
        <taxon>Varroa</taxon>
    </lineage>
</organism>
<reference evidence="1" key="1">
    <citation type="submission" date="2021-01" db="UniProtKB">
        <authorList>
            <consortium name="EnsemblMetazoa"/>
        </authorList>
    </citation>
    <scope>IDENTIFICATION</scope>
</reference>
<proteinExistence type="predicted"/>
<dbReference type="GeneID" id="111245817"/>
<evidence type="ECO:0000313" key="1">
    <source>
        <dbReference type="EnsemblMetazoa" id="XP_022650389"/>
    </source>
</evidence>
<evidence type="ECO:0000313" key="2">
    <source>
        <dbReference type="Proteomes" id="UP000594260"/>
    </source>
</evidence>
<dbReference type="KEGG" id="vde:111245817"/>
<dbReference type="InParanoid" id="A0A7M7JHI1"/>
<protein>
    <submittedName>
        <fullName evidence="1">Uncharacterized protein</fullName>
    </submittedName>
</protein>
<dbReference type="EnsemblMetazoa" id="XM_022794654">
    <property type="protein sequence ID" value="XP_022650389"/>
    <property type="gene ID" value="LOC111245817"/>
</dbReference>
<accession>A0A7M7JHI1</accession>
<dbReference type="Proteomes" id="UP000594260">
    <property type="component" value="Unplaced"/>
</dbReference>